<organism evidence="1 2">
    <name type="scientific">Kibdelosporangium phytohabitans</name>
    <dbReference type="NCBI Taxonomy" id="860235"/>
    <lineage>
        <taxon>Bacteria</taxon>
        <taxon>Bacillati</taxon>
        <taxon>Actinomycetota</taxon>
        <taxon>Actinomycetes</taxon>
        <taxon>Pseudonocardiales</taxon>
        <taxon>Pseudonocardiaceae</taxon>
        <taxon>Kibdelosporangium</taxon>
    </lineage>
</organism>
<sequence length="69" mass="8036">MAAYLEQKYQSELRLLTWAARIRTEFGPWAAGSRAVIHLSEADLARFDTEYNDLFTRYCLLHDKPEQGT</sequence>
<gene>
    <name evidence="1" type="ORF">AOZ06_17400</name>
</gene>
<accession>A0A0N9I195</accession>
<reference evidence="1 2" key="1">
    <citation type="submission" date="2015-07" db="EMBL/GenBank/DDBJ databases">
        <title>Genome sequencing of Kibdelosporangium phytohabitans.</title>
        <authorList>
            <person name="Qin S."/>
            <person name="Xing K."/>
        </authorList>
    </citation>
    <scope>NUCLEOTIDE SEQUENCE [LARGE SCALE GENOMIC DNA]</scope>
    <source>
        <strain evidence="1 2">KLBMP1111</strain>
    </source>
</reference>
<dbReference type="OrthoDB" id="4948328at2"/>
<dbReference type="KEGG" id="kphy:AOZ06_17400"/>
<dbReference type="RefSeq" id="WP_054290360.1">
    <property type="nucleotide sequence ID" value="NZ_CP012752.1"/>
</dbReference>
<dbReference type="Proteomes" id="UP000063699">
    <property type="component" value="Chromosome"/>
</dbReference>
<protein>
    <submittedName>
        <fullName evidence="1">Uncharacterized protein</fullName>
    </submittedName>
</protein>
<proteinExistence type="predicted"/>
<evidence type="ECO:0000313" key="2">
    <source>
        <dbReference type="Proteomes" id="UP000063699"/>
    </source>
</evidence>
<dbReference type="EMBL" id="CP012752">
    <property type="protein sequence ID" value="ALG08453.1"/>
    <property type="molecule type" value="Genomic_DNA"/>
</dbReference>
<keyword evidence="2" id="KW-1185">Reference proteome</keyword>
<evidence type="ECO:0000313" key="1">
    <source>
        <dbReference type="EMBL" id="ALG08453.1"/>
    </source>
</evidence>
<dbReference type="AlphaFoldDB" id="A0A0N9I195"/>
<name>A0A0N9I195_9PSEU</name>